<dbReference type="InterPro" id="IPR036278">
    <property type="entry name" value="Sialidase_sf"/>
</dbReference>
<feature type="non-terminal residue" evidence="2">
    <location>
        <position position="154"/>
    </location>
</feature>
<comment type="caution">
    <text evidence="2">The sequence shown here is derived from an EMBL/GenBank/DDBJ whole genome shotgun (WGS) entry which is preliminary data.</text>
</comment>
<dbReference type="OrthoDB" id="252194at2759"/>
<dbReference type="AlphaFoldDB" id="A0A3R7LWZ8"/>
<evidence type="ECO:0000313" key="3">
    <source>
        <dbReference type="Proteomes" id="UP000283634"/>
    </source>
</evidence>
<dbReference type="Gene3D" id="2.120.10.10">
    <property type="match status" value="1"/>
</dbReference>
<organism evidence="2 3">
    <name type="scientific">Trypanosoma rangeli</name>
    <dbReference type="NCBI Taxonomy" id="5698"/>
    <lineage>
        <taxon>Eukaryota</taxon>
        <taxon>Discoba</taxon>
        <taxon>Euglenozoa</taxon>
        <taxon>Kinetoplastea</taxon>
        <taxon>Metakinetoplastina</taxon>
        <taxon>Trypanosomatida</taxon>
        <taxon>Trypanosomatidae</taxon>
        <taxon>Trypanosoma</taxon>
        <taxon>Herpetosoma</taxon>
    </lineage>
</organism>
<dbReference type="VEuPathDB" id="TriTrypDB:TRSC58_04976"/>
<feature type="signal peptide" evidence="1">
    <location>
        <begin position="1"/>
        <end position="31"/>
    </location>
</feature>
<dbReference type="RefSeq" id="XP_029233177.1">
    <property type="nucleotide sequence ID" value="XM_029386965.1"/>
</dbReference>
<evidence type="ECO:0000256" key="1">
    <source>
        <dbReference type="SAM" id="SignalP"/>
    </source>
</evidence>
<protein>
    <submittedName>
        <fullName evidence="2">Group II trans-sialidase superfamily</fullName>
    </submittedName>
</protein>
<keyword evidence="3" id="KW-1185">Reference proteome</keyword>
<gene>
    <name evidence="2" type="ORF">TraAM80_10338</name>
</gene>
<dbReference type="SUPFAM" id="SSF50939">
    <property type="entry name" value="Sialidases"/>
    <property type="match status" value="1"/>
</dbReference>
<reference evidence="2 3" key="1">
    <citation type="journal article" date="2018" name="BMC Genomics">
        <title>Genomic comparison of Trypanosoma conorhini and Trypanosoma rangeli to Trypanosoma cruzi strains of high and low virulence.</title>
        <authorList>
            <person name="Bradwell K.R."/>
            <person name="Koparde V.N."/>
            <person name="Matveyev A.V."/>
            <person name="Serrano M.G."/>
            <person name="Alves J.M."/>
            <person name="Parikh H."/>
            <person name="Huang B."/>
            <person name="Lee V."/>
            <person name="Espinosa-Alvarez O."/>
            <person name="Ortiz P.A."/>
            <person name="Costa-Martins A.G."/>
            <person name="Teixeira M.M."/>
            <person name="Buck G.A."/>
        </authorList>
    </citation>
    <scope>NUCLEOTIDE SEQUENCE [LARGE SCALE GENOMIC DNA]</scope>
    <source>
        <strain evidence="2 3">AM80</strain>
    </source>
</reference>
<evidence type="ECO:0000313" key="2">
    <source>
        <dbReference type="EMBL" id="RNE95212.1"/>
    </source>
</evidence>
<dbReference type="EMBL" id="MKGL01000917">
    <property type="protein sequence ID" value="RNE95212.1"/>
    <property type="molecule type" value="Genomic_DNA"/>
</dbReference>
<proteinExistence type="predicted"/>
<name>A0A3R7LWZ8_TRYRA</name>
<accession>A0A3R7LWZ8</accession>
<sequence length="154" mass="17105">MPKMSWHMFLYSVLLLLCVLLVCCGGTAVHAEEGNTPKEAQTPEVVDLFVPSQTIVETQGQIELRDSFVYPSLASAGGVLVALAKTQARAPYAYDGRTSMIFADVVAGYIDSAKNWSSFVAEANANEWWAHSIFNTTMRREYMSRVIYEVRPTT</sequence>
<dbReference type="GeneID" id="40334271"/>
<dbReference type="Proteomes" id="UP000283634">
    <property type="component" value="Unassembled WGS sequence"/>
</dbReference>
<feature type="chain" id="PRO_5018745598" evidence="1">
    <location>
        <begin position="32"/>
        <end position="154"/>
    </location>
</feature>
<keyword evidence="1" id="KW-0732">Signal</keyword>
<dbReference type="OMA" id="ANANEWW"/>